<comment type="catalytic activity">
    <reaction evidence="8">
        <text>L-lysyl-L-alanine(out) = L-lysyl-L-alanine(in)</text>
        <dbReference type="Rhea" id="RHEA:79399"/>
        <dbReference type="ChEBI" id="CHEBI:229954"/>
    </reaction>
</comment>
<comment type="catalytic activity">
    <reaction evidence="17">
        <text>L-arginyl-glycine(out) = L-arginyl-glycine(in)</text>
        <dbReference type="Rhea" id="RHEA:79391"/>
        <dbReference type="ChEBI" id="CHEBI:229955"/>
    </reaction>
</comment>
<dbReference type="Pfam" id="PF07690">
    <property type="entry name" value="MFS_1"/>
    <property type="match status" value="1"/>
</dbReference>
<evidence type="ECO:0000256" key="8">
    <source>
        <dbReference type="ARBA" id="ARBA00044876"/>
    </source>
</evidence>
<comment type="similarity">
    <text evidence="2">Belongs to the major facilitator superfamily.</text>
</comment>
<evidence type="ECO:0000256" key="11">
    <source>
        <dbReference type="ARBA" id="ARBA00044884"/>
    </source>
</evidence>
<evidence type="ECO:0000256" key="18">
    <source>
        <dbReference type="ARBA" id="ARBA00044912"/>
    </source>
</evidence>
<comment type="catalytic activity">
    <reaction evidence="19">
        <text>L-alanyl-L-lysine(out) = L-alanyl-L-lysine(in)</text>
        <dbReference type="Rhea" id="RHEA:79415"/>
        <dbReference type="ChEBI" id="CHEBI:192470"/>
    </reaction>
</comment>
<comment type="catalytic activity">
    <reaction evidence="15">
        <text>L-arginyl-L-alpha-amino acid(out) = L-arginyl-L-alpha-amino acid(in)</text>
        <dbReference type="Rhea" id="RHEA:79371"/>
        <dbReference type="ChEBI" id="CHEBI:84315"/>
    </reaction>
</comment>
<dbReference type="SUPFAM" id="SSF103473">
    <property type="entry name" value="MFS general substrate transporter"/>
    <property type="match status" value="1"/>
</dbReference>
<organism evidence="27 28">
    <name type="scientific">Paraburkholderia guartelaensis</name>
    <dbReference type="NCBI Taxonomy" id="2546446"/>
    <lineage>
        <taxon>Bacteria</taxon>
        <taxon>Pseudomonadati</taxon>
        <taxon>Pseudomonadota</taxon>
        <taxon>Betaproteobacteria</taxon>
        <taxon>Burkholderiales</taxon>
        <taxon>Burkholderiaceae</taxon>
        <taxon>Paraburkholderia</taxon>
    </lineage>
</organism>
<evidence type="ECO:0000256" key="19">
    <source>
        <dbReference type="ARBA" id="ARBA00044919"/>
    </source>
</evidence>
<dbReference type="InterPro" id="IPR011701">
    <property type="entry name" value="MFS"/>
</dbReference>
<comment type="subcellular location">
    <subcellularLocation>
        <location evidence="1">Lysosome membrane</location>
        <topology evidence="1">Multi-pass membrane protein</topology>
    </subcellularLocation>
</comment>
<keyword evidence="5 25" id="KW-1133">Transmembrane helix</keyword>
<feature type="transmembrane region" description="Helical" evidence="25">
    <location>
        <begin position="230"/>
        <end position="250"/>
    </location>
</feature>
<dbReference type="InterPro" id="IPR020846">
    <property type="entry name" value="MFS_dom"/>
</dbReference>
<evidence type="ECO:0000256" key="1">
    <source>
        <dbReference type="ARBA" id="ARBA00004155"/>
    </source>
</evidence>
<feature type="transmembrane region" description="Helical" evidence="25">
    <location>
        <begin position="59"/>
        <end position="83"/>
    </location>
</feature>
<feature type="transmembrane region" description="Helical" evidence="25">
    <location>
        <begin position="355"/>
        <end position="375"/>
    </location>
</feature>
<dbReference type="PANTHER" id="PTHR23512">
    <property type="entry name" value="MAJOR FACILITATOR SUPERFAMILY DOMAIN-CONTAINING PROTEIN 1"/>
    <property type="match status" value="1"/>
</dbReference>
<comment type="catalytic activity">
    <reaction evidence="10">
        <text>L-alpha-aminoacyl-L-arginine(out) = L-alpha-aminoacyl-L-arginine(in)</text>
        <dbReference type="Rhea" id="RHEA:79367"/>
        <dbReference type="ChEBI" id="CHEBI:229968"/>
    </reaction>
</comment>
<comment type="catalytic activity">
    <reaction evidence="16">
        <text>L-lysyl-L-lysine(out) = L-lysyl-L-lysine(in)</text>
        <dbReference type="Rhea" id="RHEA:79403"/>
        <dbReference type="ChEBI" id="CHEBI:229956"/>
    </reaction>
</comment>
<feature type="domain" description="Major facilitator superfamily (MFS) profile" evidence="26">
    <location>
        <begin position="14"/>
        <end position="419"/>
    </location>
</feature>
<dbReference type="RefSeq" id="WP_133186342.1">
    <property type="nucleotide sequence ID" value="NZ_SMOD01000027.1"/>
</dbReference>
<evidence type="ECO:0000256" key="4">
    <source>
        <dbReference type="ARBA" id="ARBA00022692"/>
    </source>
</evidence>
<dbReference type="PROSITE" id="PS50850">
    <property type="entry name" value="MFS"/>
    <property type="match status" value="1"/>
</dbReference>
<evidence type="ECO:0000256" key="20">
    <source>
        <dbReference type="ARBA" id="ARBA00044924"/>
    </source>
</evidence>
<proteinExistence type="inferred from homology"/>
<evidence type="ECO:0000256" key="7">
    <source>
        <dbReference type="ARBA" id="ARBA00023228"/>
    </source>
</evidence>
<comment type="catalytic activity">
    <reaction evidence="9">
        <text>L-histidyl-glycine(out) = L-histidyl-glycine(in)</text>
        <dbReference type="Rhea" id="RHEA:79395"/>
        <dbReference type="ChEBI" id="CHEBI:229957"/>
    </reaction>
</comment>
<dbReference type="InterPro" id="IPR005829">
    <property type="entry name" value="Sugar_transporter_CS"/>
</dbReference>
<comment type="caution">
    <text evidence="27">The sequence shown here is derived from an EMBL/GenBank/DDBJ whole genome shotgun (WGS) entry which is preliminary data.</text>
</comment>
<evidence type="ECO:0000313" key="28">
    <source>
        <dbReference type="Proteomes" id="UP000295606"/>
    </source>
</evidence>
<dbReference type="AlphaFoldDB" id="A0A4R5L6N7"/>
<feature type="transmembrane region" description="Helical" evidence="25">
    <location>
        <begin position="20"/>
        <end position="39"/>
    </location>
</feature>
<evidence type="ECO:0000256" key="6">
    <source>
        <dbReference type="ARBA" id="ARBA00023136"/>
    </source>
</evidence>
<feature type="transmembrane region" description="Helical" evidence="25">
    <location>
        <begin position="144"/>
        <end position="167"/>
    </location>
</feature>
<evidence type="ECO:0000256" key="9">
    <source>
        <dbReference type="ARBA" id="ARBA00044878"/>
    </source>
</evidence>
<dbReference type="OrthoDB" id="5291895at2"/>
<evidence type="ECO:0000256" key="17">
    <source>
        <dbReference type="ARBA" id="ARBA00044903"/>
    </source>
</evidence>
<name>A0A4R5L6N7_9BURK</name>
<comment type="catalytic activity">
    <reaction evidence="18">
        <text>L-histidyl-L-alpha-amino acid(out) = L-histidyl-L-alpha-amino acid(in)</text>
        <dbReference type="Rhea" id="RHEA:79379"/>
        <dbReference type="ChEBI" id="CHEBI:229964"/>
    </reaction>
</comment>
<feature type="transmembrane region" description="Helical" evidence="25">
    <location>
        <begin position="270"/>
        <end position="288"/>
    </location>
</feature>
<comment type="catalytic activity">
    <reaction evidence="12">
        <text>L-lysyl-L-alpha-amino acid(out) = L-lysyl-L-alpha-amino acid(in)</text>
        <dbReference type="Rhea" id="RHEA:79387"/>
        <dbReference type="ChEBI" id="CHEBI:229965"/>
    </reaction>
</comment>
<evidence type="ECO:0000256" key="15">
    <source>
        <dbReference type="ARBA" id="ARBA00044899"/>
    </source>
</evidence>
<dbReference type="EMBL" id="SMOD01000027">
    <property type="protein sequence ID" value="TDG04518.1"/>
    <property type="molecule type" value="Genomic_DNA"/>
</dbReference>
<keyword evidence="3" id="KW-0813">Transport</keyword>
<dbReference type="GO" id="GO:0022857">
    <property type="term" value="F:transmembrane transporter activity"/>
    <property type="evidence" value="ECO:0007669"/>
    <property type="project" value="InterPro"/>
</dbReference>
<sequence>MSSNVASTPASTRGIETVHIGFVIAWFLCAVFYFMQYALRSAPSVMMPELSSAFARDVVGVSVVVGLFYYSYSLCSIVVGAALDRLGGKAVIPGGIVLVAAGAALFGLGSVEGAQIGRLLQGAGSSCAFIGAAYLATRGFPPRYLATAIGFTQCFGMLGGAAGQFAVGRLIHSVISWQQFWWMSGIGIFVIAVLMFAATPKEQGDTAASQGSWLTMFAPYKEVLSNPQSYLCGFCAGLLFLPTTIGDMIWGIPFLHNGLHVSYAEAVNRASMVPLGWVIGCPLLGYLADHLGRRKPVLIGGALLMLVSCAGIFFLPAGVAPPYVLGLLLGIGSGAAMLPYTVIKEVNSDKVKGSANGAINFLVFTFSACLTPLYGKLLGHIARGGAMDMAVFRGAGAWLLGGIAIAIVLAFFLRETGPRGRAAG</sequence>
<dbReference type="InterPro" id="IPR052187">
    <property type="entry name" value="MFSD1"/>
</dbReference>
<dbReference type="PROSITE" id="PS00216">
    <property type="entry name" value="SUGAR_TRANSPORT_1"/>
    <property type="match status" value="1"/>
</dbReference>
<comment type="catalytic activity">
    <reaction evidence="11">
        <text>L-alpha-aminoacyl-L-histidine(out) = L-alpha-aminoacyl-L-histidine(in)</text>
        <dbReference type="Rhea" id="RHEA:79375"/>
        <dbReference type="ChEBI" id="CHEBI:229967"/>
    </reaction>
</comment>
<dbReference type="CDD" id="cd06174">
    <property type="entry name" value="MFS"/>
    <property type="match status" value="1"/>
</dbReference>
<evidence type="ECO:0000256" key="10">
    <source>
        <dbReference type="ARBA" id="ARBA00044881"/>
    </source>
</evidence>
<evidence type="ECO:0000256" key="25">
    <source>
        <dbReference type="SAM" id="Phobius"/>
    </source>
</evidence>
<dbReference type="GO" id="GO:0005765">
    <property type="term" value="C:lysosomal membrane"/>
    <property type="evidence" value="ECO:0007669"/>
    <property type="project" value="UniProtKB-SubCell"/>
</dbReference>
<evidence type="ECO:0000313" key="27">
    <source>
        <dbReference type="EMBL" id="TDG04518.1"/>
    </source>
</evidence>
<protein>
    <recommendedName>
        <fullName evidence="21">Lysosomal dipeptide transporter MFSD1</fullName>
    </recommendedName>
    <alternativeName>
        <fullName evidence="22">Major facilitator superfamily domain-containing protein 1</fullName>
    </alternativeName>
</protein>
<evidence type="ECO:0000256" key="5">
    <source>
        <dbReference type="ARBA" id="ARBA00022989"/>
    </source>
</evidence>
<evidence type="ECO:0000256" key="13">
    <source>
        <dbReference type="ARBA" id="ARBA00044893"/>
    </source>
</evidence>
<evidence type="ECO:0000259" key="26">
    <source>
        <dbReference type="PROSITE" id="PS50850"/>
    </source>
</evidence>
<keyword evidence="4 25" id="KW-0812">Transmembrane</keyword>
<feature type="transmembrane region" description="Helical" evidence="25">
    <location>
        <begin position="323"/>
        <end position="343"/>
    </location>
</feature>
<feature type="transmembrane region" description="Helical" evidence="25">
    <location>
        <begin position="297"/>
        <end position="317"/>
    </location>
</feature>
<comment type="subunit">
    <text evidence="24">Homodimer. Interacts with lysosomal protein GLMP (via lumenal domain); the interaction starts while both proteins are still in the endoplasmic reticulum and is required for stabilization of MFSD1 in lysosomes but has no direct effect on its targeting to lysosomes or transporter activity.</text>
</comment>
<dbReference type="Proteomes" id="UP000295606">
    <property type="component" value="Unassembled WGS sequence"/>
</dbReference>
<feature type="transmembrane region" description="Helical" evidence="25">
    <location>
        <begin position="395"/>
        <end position="413"/>
    </location>
</feature>
<evidence type="ECO:0000256" key="14">
    <source>
        <dbReference type="ARBA" id="ARBA00044898"/>
    </source>
</evidence>
<evidence type="ECO:0000256" key="3">
    <source>
        <dbReference type="ARBA" id="ARBA00022448"/>
    </source>
</evidence>
<evidence type="ECO:0000256" key="24">
    <source>
        <dbReference type="ARBA" id="ARBA00046376"/>
    </source>
</evidence>
<comment type="catalytic activity">
    <reaction evidence="20">
        <text>L-lysyl-glycine(out) = L-lysyl-glycine(in)</text>
        <dbReference type="Rhea" id="RHEA:79407"/>
        <dbReference type="ChEBI" id="CHEBI:191202"/>
    </reaction>
</comment>
<comment type="function">
    <text evidence="23">Lysosomal dipeptide uniporter that selectively exports lysine, arginine or histidine-containing dipeptides with a net positive charge from the lysosome lumen into the cytosol. Could play a role in a specific type of protein O-glycosylation indirectly regulating macrophages migration and tissue invasion. Also essential for liver homeostasis.</text>
</comment>
<keyword evidence="6 25" id="KW-0472">Membrane</keyword>
<evidence type="ECO:0000256" key="23">
    <source>
        <dbReference type="ARBA" id="ARBA00045709"/>
    </source>
</evidence>
<evidence type="ECO:0000256" key="22">
    <source>
        <dbReference type="ARBA" id="ARBA00045018"/>
    </source>
</evidence>
<evidence type="ECO:0000256" key="21">
    <source>
        <dbReference type="ARBA" id="ARBA00044985"/>
    </source>
</evidence>
<gene>
    <name evidence="27" type="ORF">E1N52_29120</name>
</gene>
<dbReference type="PANTHER" id="PTHR23512:SF3">
    <property type="entry name" value="MAJOR FACILITATOR SUPERFAMILY DOMAIN-CONTAINING PROTEIN 1"/>
    <property type="match status" value="1"/>
</dbReference>
<comment type="catalytic activity">
    <reaction evidence="13">
        <text>L-alpha-aminoacyl-L-lysine(out) = L-alpha-aminoacyl-L-lysine(in)</text>
        <dbReference type="Rhea" id="RHEA:79383"/>
        <dbReference type="ChEBI" id="CHEBI:229966"/>
    </reaction>
</comment>
<keyword evidence="7" id="KW-0458">Lysosome</keyword>
<evidence type="ECO:0000256" key="16">
    <source>
        <dbReference type="ARBA" id="ARBA00044900"/>
    </source>
</evidence>
<reference evidence="27 28" key="1">
    <citation type="submission" date="2019-03" db="EMBL/GenBank/DDBJ databases">
        <title>Paraburkholderia sp. isolated from native Mimosa gymnas in Guartela State Park, Brazil.</title>
        <authorList>
            <person name="Paulitsch F."/>
            <person name="Hungria M."/>
            <person name="Delamuta J.R.M."/>
            <person name="Ribeiro R.A."/>
            <person name="Dall'Agnol R."/>
            <person name="Silva J.S.B."/>
        </authorList>
    </citation>
    <scope>NUCLEOTIDE SEQUENCE [LARGE SCALE GENOMIC DNA]</scope>
    <source>
        <strain evidence="27 28">CNPSo 3008</strain>
    </source>
</reference>
<dbReference type="Gene3D" id="1.20.1250.20">
    <property type="entry name" value="MFS general substrate transporter like domains"/>
    <property type="match status" value="2"/>
</dbReference>
<evidence type="ECO:0000256" key="2">
    <source>
        <dbReference type="ARBA" id="ARBA00008335"/>
    </source>
</evidence>
<comment type="catalytic activity">
    <reaction evidence="14">
        <text>L-aspartyl-L-lysine(out) = L-aspartyl-L-lysine(in)</text>
        <dbReference type="Rhea" id="RHEA:79411"/>
        <dbReference type="ChEBI" id="CHEBI:229953"/>
    </reaction>
</comment>
<dbReference type="InterPro" id="IPR036259">
    <property type="entry name" value="MFS_trans_sf"/>
</dbReference>
<evidence type="ECO:0000256" key="12">
    <source>
        <dbReference type="ARBA" id="ARBA00044891"/>
    </source>
</evidence>
<feature type="transmembrane region" description="Helical" evidence="25">
    <location>
        <begin position="90"/>
        <end position="110"/>
    </location>
</feature>
<accession>A0A4R5L6N7</accession>
<feature type="transmembrane region" description="Helical" evidence="25">
    <location>
        <begin position="179"/>
        <end position="198"/>
    </location>
</feature>